<evidence type="ECO:0000256" key="1">
    <source>
        <dbReference type="SAM" id="Phobius"/>
    </source>
</evidence>
<feature type="domain" description="CAAX prenyl protease 2/Lysostaphin resistance protein A-like" evidence="2">
    <location>
        <begin position="122"/>
        <end position="230"/>
    </location>
</feature>
<feature type="transmembrane region" description="Helical" evidence="1">
    <location>
        <begin position="15"/>
        <end position="37"/>
    </location>
</feature>
<dbReference type="EMBL" id="VZUS01000001">
    <property type="protein sequence ID" value="KAB1187764.1"/>
    <property type="molecule type" value="Genomic_DNA"/>
</dbReference>
<name>A0A643JX96_9EURY</name>
<sequence length="294" mass="30852">MRANRLRDVVADRPVTSFFVLAYAFSWIAWSPLVFGVEGPLQTASFIAGGFGPAVAGAVTTWLAGDSVRAWARQIVYWRVAPRWYLVAFGLPLLVVALGTVGIGLASIDVDLGLLPGRTTALVVGYVTVALVGGGNEEPGWRGFALPRLQDRHDPLRSTLVLGVVWAFWHVPLLASGPTPLSGMDALGEQAPTIVLQILNIVGFAFLLTWVYNGTNSVLLALLTHAGFNTANSTLVPLPLDALAGADSTAVLVAITVAVWVVAIALVVLTGGRLGYDGTATSLDAGRDASPLSE</sequence>
<dbReference type="GO" id="GO:0006508">
    <property type="term" value="P:proteolysis"/>
    <property type="evidence" value="ECO:0007669"/>
    <property type="project" value="UniProtKB-KW"/>
</dbReference>
<keyword evidence="3" id="KW-0378">Hydrolase</keyword>
<keyword evidence="1" id="KW-0812">Transmembrane</keyword>
<feature type="transmembrane region" description="Helical" evidence="1">
    <location>
        <begin position="43"/>
        <end position="64"/>
    </location>
</feature>
<feature type="transmembrane region" description="Helical" evidence="1">
    <location>
        <begin position="250"/>
        <end position="269"/>
    </location>
</feature>
<evidence type="ECO:0000313" key="3">
    <source>
        <dbReference type="EMBL" id="KAB1187764.1"/>
    </source>
</evidence>
<protein>
    <submittedName>
        <fullName evidence="3">CPBP family intramembrane metalloprotease</fullName>
    </submittedName>
</protein>
<keyword evidence="3" id="KW-0645">Protease</keyword>
<reference evidence="3" key="1">
    <citation type="submission" date="2019-09" db="EMBL/GenBank/DDBJ databases">
        <title>Genomic analysis of Haloferax sp. CBA1149.</title>
        <authorList>
            <person name="Roh S.W."/>
        </authorList>
    </citation>
    <scope>NUCLEOTIDE SEQUENCE</scope>
    <source>
        <strain evidence="3">CBA1149</strain>
    </source>
</reference>
<dbReference type="PANTHER" id="PTHR35797:SF1">
    <property type="entry name" value="PROTEASE"/>
    <property type="match status" value="1"/>
</dbReference>
<dbReference type="AlphaFoldDB" id="A0A643JX96"/>
<gene>
    <name evidence="3" type="ORF">Hfx1149_06835</name>
</gene>
<feature type="transmembrane region" description="Helical" evidence="1">
    <location>
        <begin position="156"/>
        <end position="174"/>
    </location>
</feature>
<feature type="transmembrane region" description="Helical" evidence="1">
    <location>
        <begin position="219"/>
        <end position="238"/>
    </location>
</feature>
<dbReference type="Pfam" id="PF02517">
    <property type="entry name" value="Rce1-like"/>
    <property type="match status" value="1"/>
</dbReference>
<keyword evidence="3" id="KW-0482">Metalloprotease</keyword>
<organism evidence="3">
    <name type="scientific">Haloferax sp. CBA1149</name>
    <dbReference type="NCBI Taxonomy" id="2650753"/>
    <lineage>
        <taxon>Archaea</taxon>
        <taxon>Methanobacteriati</taxon>
        <taxon>Methanobacteriota</taxon>
        <taxon>Stenosarchaea group</taxon>
        <taxon>Halobacteria</taxon>
        <taxon>Halobacteriales</taxon>
        <taxon>Haloferacaceae</taxon>
        <taxon>Haloferax</taxon>
    </lineage>
</organism>
<dbReference type="InterPro" id="IPR042150">
    <property type="entry name" value="MmRce1-like"/>
</dbReference>
<evidence type="ECO:0000259" key="2">
    <source>
        <dbReference type="Pfam" id="PF02517"/>
    </source>
</evidence>
<dbReference type="GO" id="GO:0008237">
    <property type="term" value="F:metallopeptidase activity"/>
    <property type="evidence" value="ECO:0007669"/>
    <property type="project" value="UniProtKB-KW"/>
</dbReference>
<dbReference type="InterPro" id="IPR003675">
    <property type="entry name" value="Rce1/LyrA-like_dom"/>
</dbReference>
<dbReference type="GO" id="GO:0004175">
    <property type="term" value="F:endopeptidase activity"/>
    <property type="evidence" value="ECO:0007669"/>
    <property type="project" value="UniProtKB-ARBA"/>
</dbReference>
<accession>A0A643JX96</accession>
<dbReference type="GO" id="GO:0080120">
    <property type="term" value="P:CAAX-box protein maturation"/>
    <property type="evidence" value="ECO:0007669"/>
    <property type="project" value="UniProtKB-ARBA"/>
</dbReference>
<keyword evidence="1" id="KW-0472">Membrane</keyword>
<feature type="transmembrane region" description="Helical" evidence="1">
    <location>
        <begin position="194"/>
        <end position="212"/>
    </location>
</feature>
<feature type="transmembrane region" description="Helical" evidence="1">
    <location>
        <begin position="84"/>
        <end position="108"/>
    </location>
</feature>
<comment type="caution">
    <text evidence="3">The sequence shown here is derived from an EMBL/GenBank/DDBJ whole genome shotgun (WGS) entry which is preliminary data.</text>
</comment>
<dbReference type="PANTHER" id="PTHR35797">
    <property type="entry name" value="PROTEASE-RELATED"/>
    <property type="match status" value="1"/>
</dbReference>
<feature type="transmembrane region" description="Helical" evidence="1">
    <location>
        <begin position="114"/>
        <end position="135"/>
    </location>
</feature>
<keyword evidence="1" id="KW-1133">Transmembrane helix</keyword>
<proteinExistence type="predicted"/>
<dbReference type="RefSeq" id="WP_151136760.1">
    <property type="nucleotide sequence ID" value="NZ_VZUS01000001.1"/>
</dbReference>